<evidence type="ECO:0000313" key="2">
    <source>
        <dbReference type="EMBL" id="MTV75501.1"/>
    </source>
</evidence>
<comment type="caution">
    <text evidence="2">The sequence shown here is derived from an EMBL/GenBank/DDBJ whole genome shotgun (WGS) entry which is preliminary data.</text>
</comment>
<dbReference type="GO" id="GO:0016020">
    <property type="term" value="C:membrane"/>
    <property type="evidence" value="ECO:0007669"/>
    <property type="project" value="InterPro"/>
</dbReference>
<dbReference type="GO" id="GO:0004222">
    <property type="term" value="F:metalloendopeptidase activity"/>
    <property type="evidence" value="ECO:0007669"/>
    <property type="project" value="InterPro"/>
</dbReference>
<dbReference type="GO" id="GO:0008270">
    <property type="term" value="F:zinc ion binding"/>
    <property type="evidence" value="ECO:0007669"/>
    <property type="project" value="InterPro"/>
</dbReference>
<gene>
    <name evidence="2" type="ORF">GM540_16325</name>
</gene>
<protein>
    <recommendedName>
        <fullName evidence="1">Peptidase M26 N-terminal domain-containing protein</fullName>
    </recommendedName>
</protein>
<dbReference type="AlphaFoldDB" id="A0A6G2DHP4"/>
<organism evidence="2 3">
    <name type="scientific">Streptococcus pneumoniae</name>
    <dbReference type="NCBI Taxonomy" id="1313"/>
    <lineage>
        <taxon>Bacteria</taxon>
        <taxon>Bacillati</taxon>
        <taxon>Bacillota</taxon>
        <taxon>Bacilli</taxon>
        <taxon>Lactobacillales</taxon>
        <taxon>Streptococcaceae</taxon>
        <taxon>Streptococcus</taxon>
    </lineage>
</organism>
<feature type="non-terminal residue" evidence="2">
    <location>
        <position position="86"/>
    </location>
</feature>
<dbReference type="InterPro" id="IPR008006">
    <property type="entry name" value="Peptidase_M26_N_dom"/>
</dbReference>
<name>A0A6G2DHP4_STREE</name>
<evidence type="ECO:0000313" key="3">
    <source>
        <dbReference type="Proteomes" id="UP000483094"/>
    </source>
</evidence>
<accession>A0A6G2DHP4</accession>
<dbReference type="EMBL" id="WNHQ01002243">
    <property type="protein sequence ID" value="MTV75501.1"/>
    <property type="molecule type" value="Genomic_DNA"/>
</dbReference>
<dbReference type="Pfam" id="PF05342">
    <property type="entry name" value="Peptidase_M26_N"/>
    <property type="match status" value="1"/>
</dbReference>
<feature type="non-terminal residue" evidence="2">
    <location>
        <position position="1"/>
    </location>
</feature>
<proteinExistence type="predicted"/>
<reference evidence="2 3" key="1">
    <citation type="submission" date="2019-11" db="EMBL/GenBank/DDBJ databases">
        <title>Growth characteristics of pneumococcus vary with the chemical composition of the capsule and with environmental conditions.</title>
        <authorList>
            <person name="Tothpal A."/>
            <person name="Desobry K."/>
            <person name="Joshi S."/>
            <person name="Wyllie A.L."/>
            <person name="Weinberger D.M."/>
        </authorList>
    </citation>
    <scope>NUCLEOTIDE SEQUENCE [LARGE SCALE GENOMIC DNA]</scope>
    <source>
        <strain evidence="3">pnumococcus19F</strain>
    </source>
</reference>
<evidence type="ECO:0000259" key="1">
    <source>
        <dbReference type="Pfam" id="PF05342"/>
    </source>
</evidence>
<feature type="domain" description="Peptidase M26 N-terminal" evidence="1">
    <location>
        <begin position="26"/>
        <end position="84"/>
    </location>
</feature>
<sequence>TQVFHGDKLVKEVDIENPAKEQVISGLDYYTPYTVKTHLTYNLGENNEENTETSTQDFQLEYKKIEIKDIDSVELYGKENDRYRRY</sequence>
<dbReference type="Proteomes" id="UP000483094">
    <property type="component" value="Unassembled WGS sequence"/>
</dbReference>